<protein>
    <recommendedName>
        <fullName evidence="4">Methyltransferase domain-containing protein</fullName>
    </recommendedName>
</protein>
<dbReference type="PANTHER" id="PTHR21228:SF40">
    <property type="entry name" value="LD45607P"/>
    <property type="match status" value="1"/>
</dbReference>
<dbReference type="InterPro" id="IPR029063">
    <property type="entry name" value="SAM-dependent_MTases_sf"/>
</dbReference>
<feature type="region of interest" description="Disordered" evidence="1">
    <location>
        <begin position="898"/>
        <end position="920"/>
    </location>
</feature>
<dbReference type="Proteomes" id="UP000626109">
    <property type="component" value="Unassembled WGS sequence"/>
</dbReference>
<accession>A0A813K3M2</accession>
<dbReference type="GO" id="GO:0003723">
    <property type="term" value="F:RNA binding"/>
    <property type="evidence" value="ECO:0007669"/>
    <property type="project" value="TreeGrafter"/>
</dbReference>
<evidence type="ECO:0008006" key="4">
    <source>
        <dbReference type="Google" id="ProtNLM"/>
    </source>
</evidence>
<dbReference type="SUPFAM" id="SSF53335">
    <property type="entry name" value="S-adenosyl-L-methionine-dependent methyltransferases"/>
    <property type="match status" value="1"/>
</dbReference>
<name>A0A813K3M2_POLGL</name>
<dbReference type="CDD" id="cd02440">
    <property type="entry name" value="AdoMet_MTases"/>
    <property type="match status" value="1"/>
</dbReference>
<dbReference type="GO" id="GO:0005759">
    <property type="term" value="C:mitochondrial matrix"/>
    <property type="evidence" value="ECO:0007669"/>
    <property type="project" value="TreeGrafter"/>
</dbReference>
<dbReference type="GO" id="GO:0035770">
    <property type="term" value="C:ribonucleoprotein granule"/>
    <property type="evidence" value="ECO:0007669"/>
    <property type="project" value="TreeGrafter"/>
</dbReference>
<dbReference type="GO" id="GO:0000963">
    <property type="term" value="P:mitochondrial RNA processing"/>
    <property type="evidence" value="ECO:0007669"/>
    <property type="project" value="TreeGrafter"/>
</dbReference>
<dbReference type="GO" id="GO:0044528">
    <property type="term" value="P:regulation of mitochondrial mRNA stability"/>
    <property type="evidence" value="ECO:0007669"/>
    <property type="project" value="TreeGrafter"/>
</dbReference>
<dbReference type="PANTHER" id="PTHR21228">
    <property type="entry name" value="FAST LEU-RICH DOMAIN-CONTAINING"/>
    <property type="match status" value="1"/>
</dbReference>
<evidence type="ECO:0000313" key="3">
    <source>
        <dbReference type="Proteomes" id="UP000626109"/>
    </source>
</evidence>
<dbReference type="AlphaFoldDB" id="A0A813K3M2"/>
<proteinExistence type="predicted"/>
<dbReference type="Gene3D" id="3.40.50.150">
    <property type="entry name" value="Vaccinia Virus protein VP39"/>
    <property type="match status" value="1"/>
</dbReference>
<organism evidence="2 3">
    <name type="scientific">Polarella glacialis</name>
    <name type="common">Dinoflagellate</name>
    <dbReference type="NCBI Taxonomy" id="89957"/>
    <lineage>
        <taxon>Eukaryota</taxon>
        <taxon>Sar</taxon>
        <taxon>Alveolata</taxon>
        <taxon>Dinophyceae</taxon>
        <taxon>Suessiales</taxon>
        <taxon>Suessiaceae</taxon>
        <taxon>Polarella</taxon>
    </lineage>
</organism>
<dbReference type="InterPro" id="IPR050870">
    <property type="entry name" value="FAST_kinase"/>
</dbReference>
<gene>
    <name evidence="2" type="ORF">PGLA2088_LOCUS27019</name>
</gene>
<dbReference type="EMBL" id="CAJNNW010027286">
    <property type="protein sequence ID" value="CAE8690583.1"/>
    <property type="molecule type" value="Genomic_DNA"/>
</dbReference>
<evidence type="ECO:0000313" key="2">
    <source>
        <dbReference type="EMBL" id="CAE8690583.1"/>
    </source>
</evidence>
<reference evidence="2" key="1">
    <citation type="submission" date="2021-02" db="EMBL/GenBank/DDBJ databases">
        <authorList>
            <person name="Dougan E. K."/>
            <person name="Rhodes N."/>
            <person name="Thang M."/>
            <person name="Chan C."/>
        </authorList>
    </citation>
    <scope>NUCLEOTIDE SEQUENCE</scope>
</reference>
<sequence length="992" mass="105692">MASFYPVKREGPVSAVAVAASLRAGASKQEFVERRNLTPLTPTQLLHKALVAKENSVEDILRIASDDTGVEPDPNNIATAIHKVAQLCKRGQGRSAALGRDQRFAALLQRGRALADSWPPRQLCHVAWSLAVLPSRSGEGGLAAALLDSVSQAFTQRGFAEGVPQDISTFAWSLAVLLAYNQQPALDTAARASLDRLPEFCPQDLSIPAWALSKLLYEDRRPVLDAIAAESLRKIKDFGSRNLANLSWAYATAQQRHLPLYEGLVRECAARASELGPQELPIALWSFAAIGYPSEAVFRAAAETAASNVGGMDMSHLCNVAWAYARAGPRDERLFGALAEAAVQRLGDMEPLHLANLTWAFANVSLYHRHYNDGQISSIRHEPLFRGLASVAVRMADELLPQHRASILWAFATCQVKAGFELVADSMVGGVRAKLREHGPRHVAGMLWSLAVLQPQRREPLVDALLLAATSGGTEGLVRDGPAHLASIVWAGARLTCASHAQLEHALRSDVRCLAAALAGSAQDLSDGRRQNIASVVRSLYDLGLPDSARSLLDNLEDIGLLAPGVEAWGAWLCGAACAGDAELEAKAWAGLAGSCDGPPRSTFALNAAAVRALEAGREDLARWALSLLGDGQGDAASDVLRTRVGRLPAPNGRTVMPECFSPRGEYSGELALVQRLFSCSHAGQPGSLLAAAEAEAAQNPNSAEALGFGAGPRGAALDAALLWAVRFAQDRGERQLVVLEIGCGIGCASIRAAKALGACGARVIGLESDPIRAAAALCVSEWTGSRGDAALAKVQIRVGRSEQLLPQLRKELGPRSVACLVFGGFQGTEYQANLALAEGLGLLADGAVLVADHMLRPVAPEFAWLVSCSGLYQDPVAVSTEDDDWVMIASRALGQGNLSGTKDPKDKSTIAYNKRPNGHTLVRPDDVDENRVAQFKLLQKNASNFVVNRSQTIAKQTQLREAGAVRVAESSARSFNPQWSDKAFNISKCEK</sequence>
<evidence type="ECO:0000256" key="1">
    <source>
        <dbReference type="SAM" id="MobiDB-lite"/>
    </source>
</evidence>
<comment type="caution">
    <text evidence="2">The sequence shown here is derived from an EMBL/GenBank/DDBJ whole genome shotgun (WGS) entry which is preliminary data.</text>
</comment>